<dbReference type="OrthoDB" id="1300414at2759"/>
<feature type="region of interest" description="Disordered" evidence="1">
    <location>
        <begin position="44"/>
        <end position="68"/>
    </location>
</feature>
<protein>
    <submittedName>
        <fullName evidence="2">RuBisCO large subunit-binding protein subunit alpha, chloroplastic-like</fullName>
    </submittedName>
</protein>
<comment type="caution">
    <text evidence="2">The sequence shown here is derived from an EMBL/GenBank/DDBJ whole genome shotgun (WGS) entry which is preliminary data.</text>
</comment>
<reference evidence="3" key="1">
    <citation type="journal article" date="2019" name="Plant Biotechnol. J.">
        <title>Genome sequencing of the Australian wild diploid species Gossypium australe highlights disease resistance and delayed gland morphogenesis.</title>
        <authorList>
            <person name="Cai Y."/>
            <person name="Cai X."/>
            <person name="Wang Q."/>
            <person name="Wang P."/>
            <person name="Zhang Y."/>
            <person name="Cai C."/>
            <person name="Xu Y."/>
            <person name="Wang K."/>
            <person name="Zhou Z."/>
            <person name="Wang C."/>
            <person name="Geng S."/>
            <person name="Li B."/>
            <person name="Dong Q."/>
            <person name="Hou Y."/>
            <person name="Wang H."/>
            <person name="Ai P."/>
            <person name="Liu Z."/>
            <person name="Yi F."/>
            <person name="Sun M."/>
            <person name="An G."/>
            <person name="Cheng J."/>
            <person name="Zhang Y."/>
            <person name="Shi Q."/>
            <person name="Xie Y."/>
            <person name="Shi X."/>
            <person name="Chang Y."/>
            <person name="Huang F."/>
            <person name="Chen Y."/>
            <person name="Hong S."/>
            <person name="Mi L."/>
            <person name="Sun Q."/>
            <person name="Zhang L."/>
            <person name="Zhou B."/>
            <person name="Peng R."/>
            <person name="Zhang X."/>
            <person name="Liu F."/>
        </authorList>
    </citation>
    <scope>NUCLEOTIDE SEQUENCE [LARGE SCALE GENOMIC DNA]</scope>
    <source>
        <strain evidence="3">cv. PA1801</strain>
    </source>
</reference>
<evidence type="ECO:0000313" key="3">
    <source>
        <dbReference type="Proteomes" id="UP000325315"/>
    </source>
</evidence>
<dbReference type="AlphaFoldDB" id="A0A5B6X2V9"/>
<proteinExistence type="predicted"/>
<keyword evidence="3" id="KW-1185">Reference proteome</keyword>
<gene>
    <name evidence="2" type="ORF">EPI10_031468</name>
</gene>
<name>A0A5B6X2V9_9ROSI</name>
<evidence type="ECO:0000256" key="1">
    <source>
        <dbReference type="SAM" id="MobiDB-lite"/>
    </source>
</evidence>
<dbReference type="Proteomes" id="UP000325315">
    <property type="component" value="Unassembled WGS sequence"/>
</dbReference>
<dbReference type="EMBL" id="SMMG02000001">
    <property type="protein sequence ID" value="KAA3487654.1"/>
    <property type="molecule type" value="Genomic_DNA"/>
</dbReference>
<organism evidence="2 3">
    <name type="scientific">Gossypium australe</name>
    <dbReference type="NCBI Taxonomy" id="47621"/>
    <lineage>
        <taxon>Eukaryota</taxon>
        <taxon>Viridiplantae</taxon>
        <taxon>Streptophyta</taxon>
        <taxon>Embryophyta</taxon>
        <taxon>Tracheophyta</taxon>
        <taxon>Spermatophyta</taxon>
        <taxon>Magnoliopsida</taxon>
        <taxon>eudicotyledons</taxon>
        <taxon>Gunneridae</taxon>
        <taxon>Pentapetalae</taxon>
        <taxon>rosids</taxon>
        <taxon>malvids</taxon>
        <taxon>Malvales</taxon>
        <taxon>Malvaceae</taxon>
        <taxon>Malvoideae</taxon>
        <taxon>Gossypium</taxon>
    </lineage>
</organism>
<evidence type="ECO:0000313" key="2">
    <source>
        <dbReference type="EMBL" id="KAA3487654.1"/>
    </source>
</evidence>
<accession>A0A5B6X2V9</accession>
<sequence length="177" mass="19862">MSSVRNVHKLLCDFYGRPHIEEFRYKAGACLRCGATDHFGRTCLKPPGEKDDRSVKPPSMPQKGRCPGKNNNAWMSCTDAKDATTRSKVRALARTYYIRAREESTGPVVTVESGILNNFTRVVSTITAQKIISKGWEAFLAYILDTWDSGLKLDQVPIVNESAEVYHQNVKLNLLLI</sequence>